<keyword evidence="1" id="KW-0732">Signal</keyword>
<proteinExistence type="predicted"/>
<accession>A0AAV2EB87</accession>
<dbReference type="InterPro" id="IPR015655">
    <property type="entry name" value="PP2C"/>
</dbReference>
<keyword evidence="5" id="KW-1185">Reference proteome</keyword>
<dbReference type="Pfam" id="PF00069">
    <property type="entry name" value="Pkinase"/>
    <property type="match status" value="1"/>
</dbReference>
<evidence type="ECO:0000259" key="3">
    <source>
        <dbReference type="PROSITE" id="PS51746"/>
    </source>
</evidence>
<dbReference type="PROSITE" id="PS00108">
    <property type="entry name" value="PROTEIN_KINASE_ST"/>
    <property type="match status" value="1"/>
</dbReference>
<evidence type="ECO:0008006" key="6">
    <source>
        <dbReference type="Google" id="ProtNLM"/>
    </source>
</evidence>
<dbReference type="InterPro" id="IPR000719">
    <property type="entry name" value="Prot_kinase_dom"/>
</dbReference>
<sequence>MILQQSNSISLLLCFALAVFVRSCFGGESSTCLAVYNEGGAPAVFKSPKCPRWSLSNYQSQADSTTPTSGRCQWAMLRGRRKSQEDRILCAHDLRIPLPGKIGLKEVRVDMVAVFDGHNGAEASEMASKLVLEYFALHTYFLLDATYSLAFKRSTGSLPSEKEKDATFQLSSSKEELGRADFKIDRFKFSLPDSFDESFHLEILKEALLRAIHDIDTTFSKEASRKNVKSGSTAAVVLLAEGHILVANLGDSKAILCSEKFQSPEEAKAALLKSYREQIHNGAVSHARNYRSIRSAVSSGGKRFLFKELTRDHHPDREDEKIRVEAAGGYILETSGVHRINGELAISRAIGDIQLKSYGVISVPEVTNWQPLTASDNYLVVASDGVFEKLGFQDVCDILWDSKNCGTRKLGLSSSHSYSLAECLVEAAFVEGSMDNIAAVVVPLGPSVVSKTLLRERCVEEEDIDCSTTRVTNFMYEESADDFTSKLAHLEHRLPLITEFSRLLVEAKYGNLGCYYLDESLNNIMDTWKAQRTVSKHYKSGLPQALPEALDHHNDGLLNLYFDQHLCFQGAADDGFEGQCPNSEAFGSFLGLLESIPFLDTASSYGSTEEAMPDLRYVLKKRYGRGSYGEVWLAFHWNCHQDTNVSNSTFKNENISFEARCSNSSMNSSCSSNHGQSAGSFDDDLFILKRIMVERGPAVYLSGLREKYFGEMFLNASKNIQGLSDEYESSFSEDFESDFDELSKMSKYGLGNKWVEDNIFPNRFMFQTPVFEEGLNHIARYIESFESKSNEMWLVFRHEGVSLSKLIYTVEDVIDNAGEEKLETAKLVQILRPSKWWRWLKTTEAGKQEMRIVIHQLLMALKACHSRNVTHRDIKPENMVVCFEDAETGRCLKGVPSGDRNYTIKMRIIDFGSAVDDFTMKHLYGSSGPSRAEQTFEYSPPEAFLNASWHQEPSSRRLKYDMWSVGVVILELILGSPSVFQISPKTQALLDPHIQGWNEDLKELAYKLRSFMELCILIPGSSSNHRQTRGQLRDSPASWKCSEEFFSQQIKSRDPLKTGFPDVWALRLVRRLLLWDPDDRLSVDEAVDHPYFKQVPKG</sequence>
<evidence type="ECO:0000259" key="2">
    <source>
        <dbReference type="PROSITE" id="PS50011"/>
    </source>
</evidence>
<dbReference type="SUPFAM" id="SSF56112">
    <property type="entry name" value="Protein kinase-like (PK-like)"/>
    <property type="match status" value="1"/>
</dbReference>
<dbReference type="PROSITE" id="PS51746">
    <property type="entry name" value="PPM_2"/>
    <property type="match status" value="1"/>
</dbReference>
<dbReference type="Proteomes" id="UP001497516">
    <property type="component" value="Chromosome 4"/>
</dbReference>
<dbReference type="InterPro" id="IPR036457">
    <property type="entry name" value="PPM-type-like_dom_sf"/>
</dbReference>
<name>A0AAV2EB87_9ROSI</name>
<reference evidence="4 5" key="1">
    <citation type="submission" date="2024-04" db="EMBL/GenBank/DDBJ databases">
        <authorList>
            <person name="Fracassetti M."/>
        </authorList>
    </citation>
    <scope>NUCLEOTIDE SEQUENCE [LARGE SCALE GENOMIC DNA]</scope>
</reference>
<dbReference type="GO" id="GO:0004722">
    <property type="term" value="F:protein serine/threonine phosphatase activity"/>
    <property type="evidence" value="ECO:0007669"/>
    <property type="project" value="InterPro"/>
</dbReference>
<dbReference type="Pfam" id="PF00481">
    <property type="entry name" value="PP2C"/>
    <property type="match status" value="2"/>
</dbReference>
<feature type="chain" id="PRO_5043348581" description="Protein-serine/threonine phosphatase" evidence="1">
    <location>
        <begin position="27"/>
        <end position="1098"/>
    </location>
</feature>
<evidence type="ECO:0000313" key="4">
    <source>
        <dbReference type="EMBL" id="CAL1383037.1"/>
    </source>
</evidence>
<dbReference type="SMART" id="SM00332">
    <property type="entry name" value="PP2Cc"/>
    <property type="match status" value="1"/>
</dbReference>
<dbReference type="InterPro" id="IPR001932">
    <property type="entry name" value="PPM-type_phosphatase-like_dom"/>
</dbReference>
<dbReference type="SUPFAM" id="SSF81606">
    <property type="entry name" value="PP2C-like"/>
    <property type="match status" value="1"/>
</dbReference>
<feature type="domain" description="PPM-type phosphatase" evidence="3">
    <location>
        <begin position="71"/>
        <end position="444"/>
    </location>
</feature>
<dbReference type="GO" id="GO:0004672">
    <property type="term" value="F:protein kinase activity"/>
    <property type="evidence" value="ECO:0007669"/>
    <property type="project" value="InterPro"/>
</dbReference>
<evidence type="ECO:0000256" key="1">
    <source>
        <dbReference type="SAM" id="SignalP"/>
    </source>
</evidence>
<dbReference type="InterPro" id="IPR011009">
    <property type="entry name" value="Kinase-like_dom_sf"/>
</dbReference>
<dbReference type="CDD" id="cd00143">
    <property type="entry name" value="PP2Cc"/>
    <property type="match status" value="1"/>
</dbReference>
<dbReference type="AlphaFoldDB" id="A0AAV2EB87"/>
<organism evidence="4 5">
    <name type="scientific">Linum trigynum</name>
    <dbReference type="NCBI Taxonomy" id="586398"/>
    <lineage>
        <taxon>Eukaryota</taxon>
        <taxon>Viridiplantae</taxon>
        <taxon>Streptophyta</taxon>
        <taxon>Embryophyta</taxon>
        <taxon>Tracheophyta</taxon>
        <taxon>Spermatophyta</taxon>
        <taxon>Magnoliopsida</taxon>
        <taxon>eudicotyledons</taxon>
        <taxon>Gunneridae</taxon>
        <taxon>Pentapetalae</taxon>
        <taxon>rosids</taxon>
        <taxon>fabids</taxon>
        <taxon>Malpighiales</taxon>
        <taxon>Linaceae</taxon>
        <taxon>Linum</taxon>
    </lineage>
</organism>
<feature type="domain" description="Protein kinase" evidence="2">
    <location>
        <begin position="617"/>
        <end position="1092"/>
    </location>
</feature>
<dbReference type="SMART" id="SM00220">
    <property type="entry name" value="S_TKc"/>
    <property type="match status" value="1"/>
</dbReference>
<protein>
    <recommendedName>
        <fullName evidence="6">Protein-serine/threonine phosphatase</fullName>
    </recommendedName>
</protein>
<dbReference type="Gene3D" id="1.10.510.10">
    <property type="entry name" value="Transferase(Phosphotransferase) domain 1"/>
    <property type="match status" value="1"/>
</dbReference>
<dbReference type="Gene3D" id="3.60.40.10">
    <property type="entry name" value="PPM-type phosphatase domain"/>
    <property type="match status" value="1"/>
</dbReference>
<dbReference type="InterPro" id="IPR008271">
    <property type="entry name" value="Ser/Thr_kinase_AS"/>
</dbReference>
<dbReference type="PANTHER" id="PTHR47992">
    <property type="entry name" value="PROTEIN PHOSPHATASE"/>
    <property type="match status" value="1"/>
</dbReference>
<feature type="signal peptide" evidence="1">
    <location>
        <begin position="1"/>
        <end position="26"/>
    </location>
</feature>
<gene>
    <name evidence="4" type="ORF">LTRI10_LOCUS24330</name>
</gene>
<evidence type="ECO:0000313" key="5">
    <source>
        <dbReference type="Proteomes" id="UP001497516"/>
    </source>
</evidence>
<dbReference type="EMBL" id="OZ034817">
    <property type="protein sequence ID" value="CAL1383037.1"/>
    <property type="molecule type" value="Genomic_DNA"/>
</dbReference>
<dbReference type="PROSITE" id="PS50011">
    <property type="entry name" value="PROTEIN_KINASE_DOM"/>
    <property type="match status" value="1"/>
</dbReference>
<dbReference type="GO" id="GO:0005524">
    <property type="term" value="F:ATP binding"/>
    <property type="evidence" value="ECO:0007669"/>
    <property type="project" value="InterPro"/>
</dbReference>